<evidence type="ECO:0000256" key="4">
    <source>
        <dbReference type="SAM" id="MobiDB-lite"/>
    </source>
</evidence>
<comment type="similarity">
    <text evidence="1">Belongs to the MobA/MobL family.</text>
</comment>
<evidence type="ECO:0000256" key="3">
    <source>
        <dbReference type="SAM" id="Coils"/>
    </source>
</evidence>
<dbReference type="Proteomes" id="UP000010111">
    <property type="component" value="Chromosome"/>
</dbReference>
<evidence type="ECO:0000259" key="5">
    <source>
        <dbReference type="Pfam" id="PF03389"/>
    </source>
</evidence>
<dbReference type="KEGG" id="med:MELS_0218"/>
<keyword evidence="3" id="KW-0175">Coiled coil</keyword>
<dbReference type="HOGENOM" id="CLU_415498_0_0_9"/>
<evidence type="ECO:0000313" key="7">
    <source>
        <dbReference type="Proteomes" id="UP000010111"/>
    </source>
</evidence>
<dbReference type="GeneID" id="97491150"/>
<protein>
    <submittedName>
        <fullName evidence="6">MobA/MobL family protein</fullName>
    </submittedName>
</protein>
<feature type="domain" description="MobA/MobL protein" evidence="5">
    <location>
        <begin position="23"/>
        <end position="217"/>
    </location>
</feature>
<name>G0VL61_MEGEL</name>
<sequence length="685" mass="80055">MALYYFGNHPHATRADGTKINTRAHYDYICREGIYANMKGKKEDLVFTCSGNLPEWAQDAGKFWDAAEANRRVKGRAYREIRMGLQEELSLDDNIALVEEFLKESRIGKNHAFTYAIHDKEAAYDPDHRNIHCHLMFCEKSIEKDRPLGPDMYFKQYAVNQYGEPCSGYRADRFYHDRHGNITMRKMWADIVNRKFKELGLNQEISEKSLAAQRQDMLDQGRFEEAEKLDRIPAPHLGEAYKNPKVMERIQERVREIDEQTDSVDSDEAGTTATDTTDTEDSVMEQKITCFAIDKVLRRVIKEIEQEEQRIRHEEIMEMEAKLAAEADDEQAEELANEPIVVTANDVYAGLKARAKEQAKKQAEQLAEYKEIKARVIPESLFRHIAIERVVGRDYYNLKKRHQRIQEELKPMEKKYIELKDVRYEQKKEFYLAYSDKLRQKQTMEKQLKAYDEELRNRESDIQHIADELSQQNKTIQEEAKKIYCEVVKAKNQEKMYLAKAAELKENVPDSDTILYSRQLPKLVMRHSKLEGCKPLKDFQILSRNGRAYVVLSDIQAEKLEPKKKTALLLGDTVEKGRASVYMLTMGTDGKEILDVSRTKESVCLYGDAKKTILKRGTENHYLPHAEAVNQQHQTEVLGKINQFLEKAVEDTRSRYQAWWDDEDHSQKKDELKRVEEEMYRGWSM</sequence>
<dbReference type="RefSeq" id="WP_014015186.1">
    <property type="nucleotide sequence ID" value="NC_015873.1"/>
</dbReference>
<dbReference type="Pfam" id="PF03389">
    <property type="entry name" value="MobA_MobL"/>
    <property type="match status" value="1"/>
</dbReference>
<evidence type="ECO:0000256" key="2">
    <source>
        <dbReference type="ARBA" id="ARBA00022971"/>
    </source>
</evidence>
<organism evidence="6 7">
    <name type="scientific">Megasphaera elsdenii DSM 20460</name>
    <dbReference type="NCBI Taxonomy" id="1064535"/>
    <lineage>
        <taxon>Bacteria</taxon>
        <taxon>Bacillati</taxon>
        <taxon>Bacillota</taxon>
        <taxon>Negativicutes</taxon>
        <taxon>Veillonellales</taxon>
        <taxon>Veillonellaceae</taxon>
        <taxon>Megasphaera</taxon>
    </lineage>
</organism>
<evidence type="ECO:0000313" key="6">
    <source>
        <dbReference type="EMBL" id="CCC72441.1"/>
    </source>
</evidence>
<accession>G0VL61</accession>
<dbReference type="InterPro" id="IPR005053">
    <property type="entry name" value="MobA_MobL"/>
</dbReference>
<dbReference type="eggNOG" id="COG3843">
    <property type="taxonomic scope" value="Bacteria"/>
</dbReference>
<dbReference type="STRING" id="1064535.MELS_0218"/>
<proteinExistence type="inferred from homology"/>
<gene>
    <name evidence="6" type="ORF">MELS_0218</name>
</gene>
<feature type="compositionally biased region" description="Acidic residues" evidence="4">
    <location>
        <begin position="259"/>
        <end position="268"/>
    </location>
</feature>
<feature type="coiled-coil region" evidence="3">
    <location>
        <begin position="434"/>
        <end position="507"/>
    </location>
</feature>
<keyword evidence="7" id="KW-1185">Reference proteome</keyword>
<keyword evidence="2" id="KW-0184">Conjugation</keyword>
<dbReference type="Gene3D" id="3.30.930.30">
    <property type="match status" value="1"/>
</dbReference>
<feature type="region of interest" description="Disordered" evidence="4">
    <location>
        <begin position="256"/>
        <end position="281"/>
    </location>
</feature>
<dbReference type="EMBL" id="HE576794">
    <property type="protein sequence ID" value="CCC72441.1"/>
    <property type="molecule type" value="Genomic_DNA"/>
</dbReference>
<reference evidence="6 7" key="1">
    <citation type="journal article" date="2011" name="J. Bacteriol.">
        <title>Genome Sequence of the Ruminal Bacterium Megasphaera elsdenii.</title>
        <authorList>
            <person name="Marx H."/>
            <person name="Graf A.B."/>
            <person name="Tatto N."/>
            <person name="Thallinger G.G."/>
            <person name="Mattanovich D."/>
            <person name="Sauer M."/>
        </authorList>
    </citation>
    <scope>NUCLEOTIDE SEQUENCE [LARGE SCALE GENOMIC DNA]</scope>
    <source>
        <strain evidence="6 7">DSM 20460</strain>
    </source>
</reference>
<dbReference type="AlphaFoldDB" id="G0VL61"/>
<evidence type="ECO:0000256" key="1">
    <source>
        <dbReference type="ARBA" id="ARBA00010873"/>
    </source>
</evidence>